<keyword evidence="1" id="KW-0812">Transmembrane</keyword>
<sequence>MVVIKITPKIFGGIVAVVVAISLSPLTTWAMSAGGMSIAPAPNPTFPDRNKGWFIYEQVEPGTVIEDVARVINLDSSTATITIETVDAGMNEDGGFGLVGSPEENIDIGRWIELSKTEVTLPANREEIVPFKITVPADAEVGDHIGALAVYQISPATDKTAKIGGSQVSISTRVGARIYLTVKGDIVRGLKLLKGSLYGRGQSLMFGLKVKNLGNVRADLRMTAKIYSIWGVYDKKEAIQIGQVFPRKTISIQAPWPGKSRPIFGLYWASVTIEDAFKGLNPINSPLPASQPIHTWVVTFFIPWTQTAILVLLLFLIWFFIQLRRWRQMVALSTTPVVAYKIKPGDHLANIAARYGISWKLLAHLNEIKPPYSLHGVAQIYVPDAKGSRQGMRAPRFLAYLIKPLHRFWRRRSPDVIVVEPGDTKTDVEKFTGLSWKRLAAYNQLSPTSALKSGQELRVPSTYRRNTR</sequence>
<proteinExistence type="predicted"/>
<comment type="caution">
    <text evidence="3">The sequence shown here is derived from an EMBL/GenBank/DDBJ whole genome shotgun (WGS) entry which is preliminary data.</text>
</comment>
<evidence type="ECO:0000313" key="4">
    <source>
        <dbReference type="Proteomes" id="UP000179010"/>
    </source>
</evidence>
<keyword evidence="1" id="KW-0472">Membrane</keyword>
<dbReference type="InterPro" id="IPR036779">
    <property type="entry name" value="LysM_dom_sf"/>
</dbReference>
<dbReference type="SUPFAM" id="SSF54106">
    <property type="entry name" value="LysM domain"/>
    <property type="match status" value="2"/>
</dbReference>
<accession>A0A1F4PRP9</accession>
<reference evidence="3 4" key="1">
    <citation type="journal article" date="2016" name="Nat. Commun.">
        <title>Thousands of microbial genomes shed light on interconnected biogeochemical processes in an aquifer system.</title>
        <authorList>
            <person name="Anantharaman K."/>
            <person name="Brown C.T."/>
            <person name="Hug L.A."/>
            <person name="Sharon I."/>
            <person name="Castelle C.J."/>
            <person name="Probst A.J."/>
            <person name="Thomas B.C."/>
            <person name="Singh A."/>
            <person name="Wilkins M.J."/>
            <person name="Karaoz U."/>
            <person name="Brodie E.L."/>
            <person name="Williams K.H."/>
            <person name="Hubbard S.S."/>
            <person name="Banfield J.F."/>
        </authorList>
    </citation>
    <scope>NUCLEOTIDE SEQUENCE [LARGE SCALE GENOMIC DNA]</scope>
</reference>
<dbReference type="PROSITE" id="PS51782">
    <property type="entry name" value="LYSM"/>
    <property type="match status" value="1"/>
</dbReference>
<dbReference type="Pfam" id="PF01476">
    <property type="entry name" value="LysM"/>
    <property type="match status" value="2"/>
</dbReference>
<protein>
    <recommendedName>
        <fullName evidence="2">LysM domain-containing protein</fullName>
    </recommendedName>
</protein>
<dbReference type="EMBL" id="METE01000001">
    <property type="protein sequence ID" value="OGB85722.1"/>
    <property type="molecule type" value="Genomic_DNA"/>
</dbReference>
<organism evidence="3 4">
    <name type="scientific">candidate division Kazan bacterium RIFCSPLOWO2_01_FULL_48_13</name>
    <dbReference type="NCBI Taxonomy" id="1798539"/>
    <lineage>
        <taxon>Bacteria</taxon>
        <taxon>Bacteria division Kazan-3B-28</taxon>
    </lineage>
</organism>
<dbReference type="Proteomes" id="UP000179010">
    <property type="component" value="Unassembled WGS sequence"/>
</dbReference>
<dbReference type="InterPro" id="IPR018392">
    <property type="entry name" value="LysM"/>
</dbReference>
<dbReference type="Gene3D" id="3.10.350.10">
    <property type="entry name" value="LysM domain"/>
    <property type="match status" value="2"/>
</dbReference>
<dbReference type="STRING" id="1798539.A2994_03130"/>
<feature type="domain" description="LysM" evidence="2">
    <location>
        <begin position="338"/>
        <end position="382"/>
    </location>
</feature>
<gene>
    <name evidence="3" type="ORF">A2994_03130</name>
</gene>
<dbReference type="SMART" id="SM00257">
    <property type="entry name" value="LysM"/>
    <property type="match status" value="2"/>
</dbReference>
<keyword evidence="1" id="KW-1133">Transmembrane helix</keyword>
<dbReference type="AlphaFoldDB" id="A0A1F4PRP9"/>
<evidence type="ECO:0000313" key="3">
    <source>
        <dbReference type="EMBL" id="OGB85722.1"/>
    </source>
</evidence>
<dbReference type="CDD" id="cd00118">
    <property type="entry name" value="LysM"/>
    <property type="match status" value="1"/>
</dbReference>
<evidence type="ECO:0000256" key="1">
    <source>
        <dbReference type="SAM" id="Phobius"/>
    </source>
</evidence>
<evidence type="ECO:0000259" key="2">
    <source>
        <dbReference type="PROSITE" id="PS51782"/>
    </source>
</evidence>
<name>A0A1F4PRP9_UNCK3</name>
<feature type="transmembrane region" description="Helical" evidence="1">
    <location>
        <begin position="296"/>
        <end position="321"/>
    </location>
</feature>